<gene>
    <name evidence="1" type="ORF">F1737_08045</name>
</gene>
<dbReference type="KEGG" id="mefw:F1737_08045"/>
<dbReference type="Pfam" id="PF08902">
    <property type="entry name" value="DUF1848"/>
    <property type="match status" value="1"/>
</dbReference>
<dbReference type="InterPro" id="IPR014998">
    <property type="entry name" value="DUF1848"/>
</dbReference>
<name>A0AA97I3G1_9EURY</name>
<reference evidence="1 2" key="1">
    <citation type="submission" date="2019-09" db="EMBL/GenBank/DDBJ databases">
        <title>The complete genome of Methanoplanus sp. FWC-SCC4.</title>
        <authorList>
            <person name="Chen S.-C."/>
            <person name="Zhou Y.-Z."/>
            <person name="Lai M.-C."/>
        </authorList>
    </citation>
    <scope>NUCLEOTIDE SEQUENCE [LARGE SCALE GENOMIC DNA]</scope>
    <source>
        <strain evidence="1 2">FWC-SCC4</strain>
    </source>
</reference>
<proteinExistence type="predicted"/>
<sequence>MFAKTQNEPLIKSGNTREEVATNTKHPVILSVSRTTDIPAFYSEWFIQRLKEGFCLRFNPYNKRPLLIDLSGVKVVVFWTKNPEPLMKHLDFLDEKGIKYYFQYTLNDYDKEGLEKNVPPLAERILTFKKLSEKLGPERAIWRFDPLLLSDEITVETLIERIRKIGDEISPYTEKLVFSFIDLYKSVNWNIQRSKTAGTLNIREFEKHEMEDLAEKLSSLCHSWKISAASCGEDIDLSSFWIFKNACVDPDLIGRISKSDPDIIRYLSKYAKKDKGQRESCRCIESTDIGQYNTCPHLCSYCYANRYPESVRKNYMMHKRNPCSPTILWDEPVMSGSCEENPACKLPESGRYQSVLHSHDR</sequence>
<protein>
    <submittedName>
        <fullName evidence="1">DUF1848 domain-containing protein</fullName>
    </submittedName>
</protein>
<dbReference type="Proteomes" id="UP001301797">
    <property type="component" value="Chromosome"/>
</dbReference>
<organism evidence="1 2">
    <name type="scientific">Methanochimaera problematica</name>
    <dbReference type="NCBI Taxonomy" id="2609417"/>
    <lineage>
        <taxon>Archaea</taxon>
        <taxon>Methanobacteriati</taxon>
        <taxon>Methanobacteriota</taxon>
        <taxon>Stenosarchaea group</taxon>
        <taxon>Methanomicrobia</taxon>
        <taxon>Methanomicrobiales</taxon>
        <taxon>Methanomicrobiaceae</taxon>
        <taxon>Methanochimaera</taxon>
    </lineage>
</organism>
<evidence type="ECO:0000313" key="1">
    <source>
        <dbReference type="EMBL" id="WOF17325.1"/>
    </source>
</evidence>
<accession>A0AA97I3G1</accession>
<evidence type="ECO:0000313" key="2">
    <source>
        <dbReference type="Proteomes" id="UP001301797"/>
    </source>
</evidence>
<dbReference type="EMBL" id="CP043875">
    <property type="protein sequence ID" value="WOF17325.1"/>
    <property type="molecule type" value="Genomic_DNA"/>
</dbReference>
<dbReference type="AlphaFoldDB" id="A0AA97I3G1"/>
<keyword evidence="2" id="KW-1185">Reference proteome</keyword>